<name>A0A8S2GM73_9BILA</name>
<proteinExistence type="predicted"/>
<evidence type="ECO:0000256" key="1">
    <source>
        <dbReference type="SAM" id="Coils"/>
    </source>
</evidence>
<protein>
    <submittedName>
        <fullName evidence="3">Uncharacterized protein</fullName>
    </submittedName>
</protein>
<dbReference type="InterPro" id="IPR027417">
    <property type="entry name" value="P-loop_NTPase"/>
</dbReference>
<dbReference type="GO" id="GO:0004842">
    <property type="term" value="F:ubiquitin-protein transferase activity"/>
    <property type="evidence" value="ECO:0007669"/>
    <property type="project" value="InterPro"/>
</dbReference>
<dbReference type="PANTHER" id="PTHR22605:SF1">
    <property type="entry name" value="RZ-TYPE DOMAIN-CONTAINING PROTEIN"/>
    <property type="match status" value="1"/>
</dbReference>
<evidence type="ECO:0000313" key="2">
    <source>
        <dbReference type="EMBL" id="CAF0758105.1"/>
    </source>
</evidence>
<dbReference type="Proteomes" id="UP000682733">
    <property type="component" value="Unassembled WGS sequence"/>
</dbReference>
<sequence length="4661" mass="545439">MQYANFTLEFKDFPLDVPGFVELISRLPPVTKSDESSLSIENIMDFILSLRKQSDGTPVREEMARFIQQVERSVSNVLKLQESCPVYVDPSKESIADCFVPSYDIKSIIDSANPQIFKFPTAPANLISLLQPAPSDINININKSRVDYYHHFLDQANNWIKWYDEMTAVLIHVVHWLKGFQIENAISLYADLHRARDKSKITVIEMKTFVQKTFALAKPFKELRRLCSMMNCLIPFQVLKPATINQEHTSSKYIEQVKRSHPDNFFKIMAKEISFRAIKVQERQRIQWFIASERLEITVQVTFTPDDSHGKMEALSLGNKVSVERHTIEGEYETLSSGILTIEVNNEKGQVDRVVWFRVKQASLSKSHLFEGIFNMIYSSTFGGNHRIATETDVATVLERAFHFIDSLLNGQMKLKDMVDLKAIFCNKNINVRDEVKKLFSYRLIANANSQKEPANNAEATEQEIEQVCEWLQIYQYYSYINIIVTCVQRFNIISNENPDETINSITQLSDENCSLREITERYRNLKQRFRKLTNQHLQLIKTASECPIVIQIMKQAELYTTHGRRRFQELRDNLATQFQLQERNNMILNSWIIIYGLCEPFTMKARTLEDFVDSVAKLPYFEDTPVTHMQIVNDNIQLVNMWLSAEETNVLDNALITMEHLYRSGFVHIQLRRLINEESEFEIEYSINKTQTLIKEDPENPIDENDEFLQPTEPEKIKFILTRSEVDDHKLQLTFCNVDLSDAMKSKKILLNEQLKLLSTVNNIYSTMIQLEMAGHPDYQLKEETFQLSDRAGEISRILSRVNENENEETDILRRLVERQTDHLRLIHQQIVINHKLWLDHLEEYRNLTRLLQLFSNRQVMILIILLTKSTPDHRTKWHFLKKLHFKSDKNFNDDRELELTIKSLRHYLRSLRLFTCDLSVENIQRLYAKHQIPNRSSGESCLKKLSAFLKELLNDGKELFIERTTVNDNQQYLVTLTHKDQSAEPNPVDHDLDMETFSILVNILSHRLLASFQILWCSRATEDDIRLFFTRIQTFYHLIFVIMDIDKMHHRLREILFNEQDKLTKSDRPHGEVYYFSRELTSRKGLRPYLVTPQIRNSMVANRKLNELFQCNNLIKPQLRVICGKAGIGKLNKLICATNDDLWLSLGKTHRINTQYKTPQTLSISINDRLNSTTLINTLLSFDSTENDEEPNVYFNISIHAPFVELNRTFFSLFVCGALTDTDSGLAFSLPNDHQWTFFIEIPHTDKYNRNISDNFNTILPLLSLLNSNSFEEVTENNHKLHIGKQEELVARFLKAYVDRTINRLYVETSAERDTGLQFTQLNNEEECRRQINDCMTGNAPELQRNKISELSFVKFLYRRVRFFTDSGFYRFNDSDEHLGTRAMGQMIEEAKNLSQMNFQGTDYPRMFLVYDPGFSLYLLHTDWDQVSQNLKQIFKRGDPAKHRDFEGENYFAKCLSWLLDIRYDDFIDVMNETKFILTENFTYKLFHVHERKLTKLPLIIEGHTGVGKTFLLKFYSMLLNAKLAKGSLDGKVSPRIRERICVWLRKTVIEDIVEKKPLLYDAILRQIQSKLSRNNDQINQPEINLPFQNQDEEEDAGDNNPVEDNDGFEVGDAIEQIARPGQAVQPIDNRFLKEIKSVLASHGYDNGKLRFIWKTIINITHNMDLETWHILNKLLYEHVTFHITSFPLMSMSPQLGKLLDWNTLKESPLNSIKLFDEYLMHTNTKSLFYRLLLHPGITEEQLEDFMKPICQLANEVPDVELVIFFDEVNTSSCLGLFKEMFMDGTLHGNNLPTNIFCTAAINPSSVKQDDEKAVHRSDYLVHQLPQALENLKISYSTLESDTLKDYITKKIATFSLPGQQLTPLDLYIQEMLTECILKAQEFCEEFLGKNSVSQREVQRCFNLIEFFWKMRFDDETVAPDVKRCIALALALTYYFRLPTKEDNDQRNDQKTPPREKLAGILSPKVPDFVDIIERELTNFVNPNNFLIPQGVAINQAVREHIFGIVVSIVTRTPLCIIGAPGQSKTLSFQIVLQNLQGPQLSNTTFCKKLPAIDPFFCLGSKYTRSEDIAYILDRAIKREQHYEQNRMKTRCVVFLDEASLPDEKKMVLKVLHPYLDECKVAFVAVANKSFDAANANRMICIYRSLPSREDQHILAYGCLGLKIDNQQQRVNDRLKKIINGLCQGYRRLLSTQLIPQIYHDRDFIYMLRQLRFELTTTTDEQETRVDGITPLSLLHALEENFNGISKEKFEELLQIFFKAVKEECPDFRVPNQRRNIPTILHQSMKLDSVRRRLYGRYKLIIDESEDESAVRLLAQSDVLDLDPNKIVVFRMSDFPDDVNNELRNVEILSTIKLCMEIGKTILMINTGRIHGSLYDVFNQNFSIMATGDNRKIWSKVAIGPKTIDVVVHEDFQCIVHINRNEFKEIPAPFLSRFQKYSLSIKDFYQIRWAKLSIEEQRLMEKVEQKAQSCIEHIGQQYFYGLSSNTLYSCLLGLIEKNNEEERYYLNIHQQYTQLTIKSKSVIEQNLTNTFQCLLRSVLSRLMQLISPESIILKLPTFEDQVSRWVCTNYFENQEHFSLENFLRTLTTPPISTMDVLHSENFDVRPKEILRSITKVMIFTRTSSHITGLNQQTKRELFSSLNEDDLNIFSDKVDILNLSIMENSAELEEQFTKYENNAEKNLLLIVINGRTIQQRLHIPYVRQLIDKVDYRCNSEKQDNFKYFLLLVHSPPQTIYHQSSFPSIFLDHWDFHFFDTCLSNNSFYIKNFIQILTSSYENRVHQNDNQILCDYNVLFDDCLWDFCFRIQIIVQQLPRDLFENRCAYEFYQRQTSTFRRVQCLKEVLRQCSELQKQIVDKYQTYLSLKKNASKKIYTLIYQLSKDILCGKRFDGLVDSIQSQTRLSFNNFVCNILKHIVNDYGLETLPKLSNINDGCDTMLNLIDHASTSNEQENDLLSTNTQTLFQLVTHYACIPQTPLYHLFHQRIKSYSDEIKMRLIEKTAEQKRNLATENDLKEHYYAVPDDDEMNNVNENEHTIEEFRFELIKAIEKDLILMKIVNKSVLKTYSNDLVQTFCTIVEKNFTDDRVKCQKSIEFVSRWLRLVDENEQRVLDEYRHEDIWRLAHVYTSFEYDRNDLFSLYSACRIMDRLDQTQTFYHQLFDNDNSTRSLVRECLFRRMFDDLWKNLSDVHSNDQTKETWILCYTMISKYYPSSKVLQQTQLIDIKSHIEFMNLAHFILLNENLTKPEELVTKLLQQFEFLQQNELNYHGGQQKSPYIKRYSSIVGTVNEYIEEKNLPKSTLMIDVQQWIISILKATDTSYDEEIFSLFKYLNQPICPLTLTIKEFLFDELANIYLKYVQRNQMIKDTWDRILLLPTMIRCASDGNSLENYRLPYHPSVISHGNSRSTLLDLFFSHLKRLMTNEVAHCTLINKIIQSTAPPIENRQLQPSIEAVFRQIKDYFLIQLTALLLCQTDRSVEDQPDVNRILLYMINNYLSIQNNATKLSEPLQNFLSIIVSKFSWNHLLKMLKSNDFQQQNQQWSVILSRFFENEQAIPAKKSSLQMSHQLGFTLASNDEQSIFPHLPQSYTESKRIIDQCVNQNNGEQRWKPFTDWITLNCQGNPSKLQPNEIRVIILLNIYYEYFCQDRLTLIDSLLPIIETNLDLSVEERLVFRALSQPERSMIGYPKNQQDERNTLNNFFTRQCQNEDELRIRHCLVNLMAMILLGGKQSFLWTFAFQPLTLAHTHGFGTTAQAPIKEHGVHYDCGCIINENGDLLQFSGGASPLNVPGIYVTYFSTFGAMAWHLLLYEDSVKNLHGPVLSTGAVGDMSNECRMEGNLERTKVCHFICARLLSTYHFLCTRFNQDDTCILINRCSEKMAYLTLRQQQWIKPVYTTYNDQLNAESQYQQHVFYFILQKLPDYKAQINQLSLQTEIQVNLQVYIDQIPIVVNYEHFKTELHNPNNFSLSLNILRRILSSTSFLEMTRTIYDLSHFYLLLHQTYSFLIEREEFYQITLKDLSKRAEQNSNIVDQRLRTQHHSIIDNGLKAINLYHTFADGLIQPGACDETQRFNKVSIETPIHYLVTNESHDEGDIVMRILSVLADYHNGLLDLLEKELKNDPNDRMTVLKSLVYDIVSKDVSILQIARDNTGVITLTANDILWLSKLSHASLTIDIENFFEIKENLLKFDFRYIQSFIIRTHLLLCRINFRHIVQKYQCYRRKNQANNESEMIKLDENYSKEIDRDKLETEWSHLKDILVDKLTNGYKLLQQIMLLIKSNDQNLSHLSLNEFLNIHADQTIREQCELYEIRNFQLCYLNHIQELYSNAINDFQYLFTDVPHLLRTPTNDQLNEELKQAIKVNLIDIEYNDHVEKLKSTIHTISEFLNDLRGIEVSLFEQSTQSLPRTCEYMAIDNPILLWIPSGIRCENYISLSIHLIRCRSILQEKLVNIQEKQNILWIEEIDENQNPTELTNTFLNYLNSKEDNLQDEFANNPIGGDGFNLPPTTMNDNSYQHHRLNSISSLTQFNRLCSIACQLMHLNPKFYQLMYNGAELSDGEMCLDDLETVLNEVKLELICISPLKASIKFEQVEVLIPYTEETLASELTEEALLKLNFLKSDLSQFELFALADQETQVEMDYKIEDVREIFPENTETMKFELRKKS</sequence>
<feature type="coiled-coil region" evidence="1">
    <location>
        <begin position="509"/>
        <end position="543"/>
    </location>
</feature>
<evidence type="ECO:0000313" key="3">
    <source>
        <dbReference type="EMBL" id="CAF3537593.1"/>
    </source>
</evidence>
<dbReference type="GO" id="GO:0016887">
    <property type="term" value="F:ATP hydrolysis activity"/>
    <property type="evidence" value="ECO:0007669"/>
    <property type="project" value="InterPro"/>
</dbReference>
<dbReference type="Proteomes" id="UP000677228">
    <property type="component" value="Unassembled WGS sequence"/>
</dbReference>
<dbReference type="EMBL" id="CAJOBA010000504">
    <property type="protein sequence ID" value="CAF3537593.1"/>
    <property type="molecule type" value="Genomic_DNA"/>
</dbReference>
<dbReference type="InterPro" id="IPR031248">
    <property type="entry name" value="RNF213"/>
</dbReference>
<comment type="caution">
    <text evidence="3">The sequence shown here is derived from an EMBL/GenBank/DDBJ whole genome shotgun (WGS) entry which is preliminary data.</text>
</comment>
<keyword evidence="1" id="KW-0175">Coiled coil</keyword>
<dbReference type="Gene3D" id="3.40.50.300">
    <property type="entry name" value="P-loop containing nucleotide triphosphate hydrolases"/>
    <property type="match status" value="1"/>
</dbReference>
<organism evidence="3 4">
    <name type="scientific">Didymodactylos carnosus</name>
    <dbReference type="NCBI Taxonomy" id="1234261"/>
    <lineage>
        <taxon>Eukaryota</taxon>
        <taxon>Metazoa</taxon>
        <taxon>Spiralia</taxon>
        <taxon>Gnathifera</taxon>
        <taxon>Rotifera</taxon>
        <taxon>Eurotatoria</taxon>
        <taxon>Bdelloidea</taxon>
        <taxon>Philodinida</taxon>
        <taxon>Philodinidae</taxon>
        <taxon>Didymodactylos</taxon>
    </lineage>
</organism>
<accession>A0A8S2GM73</accession>
<evidence type="ECO:0000313" key="4">
    <source>
        <dbReference type="Proteomes" id="UP000682733"/>
    </source>
</evidence>
<dbReference type="SUPFAM" id="SSF52540">
    <property type="entry name" value="P-loop containing nucleoside triphosphate hydrolases"/>
    <property type="match status" value="1"/>
</dbReference>
<gene>
    <name evidence="2" type="ORF">OVA965_LOCUS2399</name>
    <name evidence="3" type="ORF">TMI583_LOCUS2399</name>
</gene>
<dbReference type="EMBL" id="CAJNOK010000504">
    <property type="protein sequence ID" value="CAF0758105.1"/>
    <property type="molecule type" value="Genomic_DNA"/>
</dbReference>
<dbReference type="PANTHER" id="PTHR22605">
    <property type="entry name" value="RZ-TYPE DOMAIN-CONTAINING PROTEIN"/>
    <property type="match status" value="1"/>
</dbReference>
<reference evidence="3" key="1">
    <citation type="submission" date="2021-02" db="EMBL/GenBank/DDBJ databases">
        <authorList>
            <person name="Nowell W R."/>
        </authorList>
    </citation>
    <scope>NUCLEOTIDE SEQUENCE</scope>
</reference>